<dbReference type="STRING" id="6336.A0A0V0SAQ6"/>
<gene>
    <name evidence="2" type="ORF">T07_4641</name>
</gene>
<evidence type="ECO:0000313" key="2">
    <source>
        <dbReference type="EMBL" id="KRX23795.1"/>
    </source>
</evidence>
<dbReference type="AlphaFoldDB" id="A0A0V0SAQ6"/>
<evidence type="ECO:0000313" key="3">
    <source>
        <dbReference type="Proteomes" id="UP000054630"/>
    </source>
</evidence>
<keyword evidence="3" id="KW-1185">Reference proteome</keyword>
<comment type="caution">
    <text evidence="2">The sequence shown here is derived from an EMBL/GenBank/DDBJ whole genome shotgun (WGS) entry which is preliminary data.</text>
</comment>
<dbReference type="Proteomes" id="UP000054630">
    <property type="component" value="Unassembled WGS sequence"/>
</dbReference>
<evidence type="ECO:0000256" key="1">
    <source>
        <dbReference type="SAM" id="MobiDB-lite"/>
    </source>
</evidence>
<dbReference type="EMBL" id="JYDL01000021">
    <property type="protein sequence ID" value="KRX23795.1"/>
    <property type="molecule type" value="Genomic_DNA"/>
</dbReference>
<proteinExistence type="predicted"/>
<name>A0A0V0SAQ6_9BILA</name>
<protein>
    <submittedName>
        <fullName evidence="2">Uncharacterized protein</fullName>
    </submittedName>
</protein>
<feature type="region of interest" description="Disordered" evidence="1">
    <location>
        <begin position="62"/>
        <end position="85"/>
    </location>
</feature>
<sequence length="85" mass="9242">MCICGLGVMPLQLGSWSGRVPVVVVDWQARRTSMTDGSKVEIKRESAPNKRHDIGCAWVTPNSWEAGAEKTTEGKPDMGDGDPQE</sequence>
<dbReference type="OrthoDB" id="10527646at2759"/>
<reference evidence="2 3" key="1">
    <citation type="submission" date="2015-01" db="EMBL/GenBank/DDBJ databases">
        <title>Evolution of Trichinella species and genotypes.</title>
        <authorList>
            <person name="Korhonen P.K."/>
            <person name="Edoardo P."/>
            <person name="Giuseppe L.R."/>
            <person name="Gasser R.B."/>
        </authorList>
    </citation>
    <scope>NUCLEOTIDE SEQUENCE [LARGE SCALE GENOMIC DNA]</scope>
    <source>
        <strain evidence="2">ISS37</strain>
    </source>
</reference>
<feature type="compositionally biased region" description="Basic and acidic residues" evidence="1">
    <location>
        <begin position="67"/>
        <end position="78"/>
    </location>
</feature>
<accession>A0A0V0SAQ6</accession>
<organism evidence="2 3">
    <name type="scientific">Trichinella nelsoni</name>
    <dbReference type="NCBI Taxonomy" id="6336"/>
    <lineage>
        <taxon>Eukaryota</taxon>
        <taxon>Metazoa</taxon>
        <taxon>Ecdysozoa</taxon>
        <taxon>Nematoda</taxon>
        <taxon>Enoplea</taxon>
        <taxon>Dorylaimia</taxon>
        <taxon>Trichinellida</taxon>
        <taxon>Trichinellidae</taxon>
        <taxon>Trichinella</taxon>
    </lineage>
</organism>